<feature type="signal peptide" evidence="1">
    <location>
        <begin position="1"/>
        <end position="19"/>
    </location>
</feature>
<dbReference type="Gene3D" id="2.40.128.270">
    <property type="match status" value="1"/>
</dbReference>
<dbReference type="PANTHER" id="PTHR35535">
    <property type="entry name" value="HEAT SHOCK PROTEIN HSLJ"/>
    <property type="match status" value="1"/>
</dbReference>
<organism evidence="3 4">
    <name type="scientific">Deinococcus xinjiangensis</name>
    <dbReference type="NCBI Taxonomy" id="457454"/>
    <lineage>
        <taxon>Bacteria</taxon>
        <taxon>Thermotogati</taxon>
        <taxon>Deinococcota</taxon>
        <taxon>Deinococci</taxon>
        <taxon>Deinococcales</taxon>
        <taxon>Deinococcaceae</taxon>
        <taxon>Deinococcus</taxon>
    </lineage>
</organism>
<dbReference type="Proteomes" id="UP001458946">
    <property type="component" value="Unassembled WGS sequence"/>
</dbReference>
<sequence length="137" mass="14762">MKKVTFSLLLCLAAPLAAAQATDLAGNWKMVGWTLPNAIPIKAHLPTLIFKGKQVSGTAGCNTYMGSYTLSGNSITFSDLGLTRMACGEPVEQQEQAFMQTLSGKTLTVTRVGDSLTLTTKDGYMLNIRRSTLQDKK</sequence>
<proteinExistence type="predicted"/>
<accession>A0ABP9VJB0</accession>
<keyword evidence="1" id="KW-0732">Signal</keyword>
<name>A0ABP9VJB0_9DEIO</name>
<evidence type="ECO:0000256" key="1">
    <source>
        <dbReference type="SAM" id="SignalP"/>
    </source>
</evidence>
<dbReference type="InterPro" id="IPR053147">
    <property type="entry name" value="Hsp_HslJ-like"/>
</dbReference>
<comment type="caution">
    <text evidence="3">The sequence shown here is derived from an EMBL/GenBank/DDBJ whole genome shotgun (WGS) entry which is preliminary data.</text>
</comment>
<gene>
    <name evidence="3" type="ORF">Dxin01_04105</name>
</gene>
<keyword evidence="4" id="KW-1185">Reference proteome</keyword>
<evidence type="ECO:0000313" key="3">
    <source>
        <dbReference type="EMBL" id="GAA5504335.1"/>
    </source>
</evidence>
<feature type="chain" id="PRO_5046258390" description="DUF306 domain-containing protein" evidence="1">
    <location>
        <begin position="20"/>
        <end position="137"/>
    </location>
</feature>
<dbReference type="EMBL" id="BAABRN010000109">
    <property type="protein sequence ID" value="GAA5504335.1"/>
    <property type="molecule type" value="Genomic_DNA"/>
</dbReference>
<evidence type="ECO:0000313" key="4">
    <source>
        <dbReference type="Proteomes" id="UP001458946"/>
    </source>
</evidence>
<protein>
    <recommendedName>
        <fullName evidence="2">DUF306 domain-containing protein</fullName>
    </recommendedName>
</protein>
<reference evidence="3 4" key="1">
    <citation type="submission" date="2024-02" db="EMBL/GenBank/DDBJ databases">
        <title>Deinococcus xinjiangensis NBRC 107630.</title>
        <authorList>
            <person name="Ichikawa N."/>
            <person name="Katano-Makiyama Y."/>
            <person name="Hidaka K."/>
        </authorList>
    </citation>
    <scope>NUCLEOTIDE SEQUENCE [LARGE SCALE GENOMIC DNA]</scope>
    <source>
        <strain evidence="3 4">NBRC 107630</strain>
    </source>
</reference>
<dbReference type="PANTHER" id="PTHR35535:SF1">
    <property type="entry name" value="HEAT SHOCK PROTEIN HSLJ"/>
    <property type="match status" value="1"/>
</dbReference>
<evidence type="ECO:0000259" key="2">
    <source>
        <dbReference type="Pfam" id="PF03724"/>
    </source>
</evidence>
<dbReference type="InterPro" id="IPR005184">
    <property type="entry name" value="DUF306_Meta_HslJ"/>
</dbReference>
<dbReference type="Pfam" id="PF03724">
    <property type="entry name" value="META"/>
    <property type="match status" value="1"/>
</dbReference>
<dbReference type="InterPro" id="IPR038670">
    <property type="entry name" value="HslJ-like_sf"/>
</dbReference>
<feature type="domain" description="DUF306" evidence="2">
    <location>
        <begin position="24"/>
        <end position="124"/>
    </location>
</feature>